<dbReference type="PROSITE" id="PS51910">
    <property type="entry name" value="GH18_2"/>
    <property type="match status" value="1"/>
</dbReference>
<dbReference type="Gene3D" id="3.10.50.10">
    <property type="match status" value="1"/>
</dbReference>
<organism evidence="7 9">
    <name type="scientific">Rotaria socialis</name>
    <dbReference type="NCBI Taxonomy" id="392032"/>
    <lineage>
        <taxon>Eukaryota</taxon>
        <taxon>Metazoa</taxon>
        <taxon>Spiralia</taxon>
        <taxon>Gnathifera</taxon>
        <taxon>Rotifera</taxon>
        <taxon>Eurotatoria</taxon>
        <taxon>Bdelloidea</taxon>
        <taxon>Philodinida</taxon>
        <taxon>Philodinidae</taxon>
        <taxon>Rotaria</taxon>
    </lineage>
</organism>
<feature type="region of interest" description="Disordered" evidence="3">
    <location>
        <begin position="41"/>
        <end position="69"/>
    </location>
</feature>
<dbReference type="Proteomes" id="UP000663848">
    <property type="component" value="Unassembled WGS sequence"/>
</dbReference>
<evidence type="ECO:0000256" key="1">
    <source>
        <dbReference type="ARBA" id="ARBA00009336"/>
    </source>
</evidence>
<reference evidence="7" key="1">
    <citation type="submission" date="2021-02" db="EMBL/GenBank/DDBJ databases">
        <authorList>
            <person name="Nowell W R."/>
        </authorList>
    </citation>
    <scope>NUCLEOTIDE SEQUENCE</scope>
</reference>
<dbReference type="GO" id="GO:0070492">
    <property type="term" value="F:oligosaccharide binding"/>
    <property type="evidence" value="ECO:0007669"/>
    <property type="project" value="TreeGrafter"/>
</dbReference>
<comment type="caution">
    <text evidence="7">The sequence shown here is derived from an EMBL/GenBank/DDBJ whole genome shotgun (WGS) entry which is preliminary data.</text>
</comment>
<keyword evidence="4" id="KW-0732">Signal</keyword>
<dbReference type="EMBL" id="CAJOBO010000251">
    <property type="protein sequence ID" value="CAF4174807.1"/>
    <property type="molecule type" value="Genomic_DNA"/>
</dbReference>
<evidence type="ECO:0000256" key="2">
    <source>
        <dbReference type="ARBA" id="ARBA00040976"/>
    </source>
</evidence>
<evidence type="ECO:0000256" key="3">
    <source>
        <dbReference type="SAM" id="MobiDB-lite"/>
    </source>
</evidence>
<evidence type="ECO:0000313" key="7">
    <source>
        <dbReference type="EMBL" id="CAF4379901.1"/>
    </source>
</evidence>
<dbReference type="SMART" id="SM00636">
    <property type="entry name" value="Glyco_18"/>
    <property type="match status" value="1"/>
</dbReference>
<protein>
    <recommendedName>
        <fullName evidence="2">Chitinase domain-containing protein 1</fullName>
    </recommendedName>
</protein>
<dbReference type="Pfam" id="PF00704">
    <property type="entry name" value="Glyco_hydro_18"/>
    <property type="match status" value="1"/>
</dbReference>
<dbReference type="Gene3D" id="3.20.20.80">
    <property type="entry name" value="Glycosidases"/>
    <property type="match status" value="1"/>
</dbReference>
<dbReference type="AlphaFoldDB" id="A0A820MUZ2"/>
<dbReference type="EMBL" id="CAJOBR010001082">
    <property type="protein sequence ID" value="CAF4576088.1"/>
    <property type="molecule type" value="Genomic_DNA"/>
</dbReference>
<feature type="compositionally biased region" description="Pro residues" evidence="3">
    <location>
        <begin position="48"/>
        <end position="60"/>
    </location>
</feature>
<evidence type="ECO:0000256" key="4">
    <source>
        <dbReference type="SAM" id="SignalP"/>
    </source>
</evidence>
<dbReference type="InterPro" id="IPR011583">
    <property type="entry name" value="Chitinase_II/V-like_cat"/>
</dbReference>
<comment type="similarity">
    <text evidence="1">Belongs to the glycosyl hydrolase 18 family.</text>
</comment>
<dbReference type="PANTHER" id="PTHR46066">
    <property type="entry name" value="CHITINASE DOMAIN-CONTAINING PROTEIN 1 FAMILY MEMBER"/>
    <property type="match status" value="1"/>
</dbReference>
<feature type="chain" id="PRO_5044132671" description="Chitinase domain-containing protein 1" evidence="4">
    <location>
        <begin position="29"/>
        <end position="445"/>
    </location>
</feature>
<dbReference type="InterPro" id="IPR017853">
    <property type="entry name" value="GH"/>
</dbReference>
<feature type="domain" description="GH18" evidence="5">
    <location>
        <begin position="109"/>
        <end position="445"/>
    </location>
</feature>
<dbReference type="PANTHER" id="PTHR46066:SF2">
    <property type="entry name" value="CHITINASE DOMAIN-CONTAINING PROTEIN 1"/>
    <property type="match status" value="1"/>
</dbReference>
<dbReference type="InterPro" id="IPR001223">
    <property type="entry name" value="Glyco_hydro18_cat"/>
</dbReference>
<gene>
    <name evidence="6" type="ORF">HFQ381_LOCUS5840</name>
    <name evidence="8" type="ORF">QYT958_LOCUS9958</name>
    <name evidence="7" type="ORF">TSG867_LOCUS11509</name>
</gene>
<feature type="signal peptide" evidence="4">
    <location>
        <begin position="1"/>
        <end position="28"/>
    </location>
</feature>
<evidence type="ECO:0000313" key="9">
    <source>
        <dbReference type="Proteomes" id="UP000663862"/>
    </source>
</evidence>
<name>A0A820MUZ2_9BILA</name>
<dbReference type="Proteomes" id="UP000663862">
    <property type="component" value="Unassembled WGS sequence"/>
</dbReference>
<evidence type="ECO:0000259" key="5">
    <source>
        <dbReference type="PROSITE" id="PS51910"/>
    </source>
</evidence>
<dbReference type="GO" id="GO:0005975">
    <property type="term" value="P:carbohydrate metabolic process"/>
    <property type="evidence" value="ECO:0007669"/>
    <property type="project" value="InterPro"/>
</dbReference>
<evidence type="ECO:0000313" key="6">
    <source>
        <dbReference type="EMBL" id="CAF4174807.1"/>
    </source>
</evidence>
<dbReference type="SUPFAM" id="SSF51445">
    <property type="entry name" value="(Trans)glycosidases"/>
    <property type="match status" value="1"/>
</dbReference>
<evidence type="ECO:0000313" key="8">
    <source>
        <dbReference type="EMBL" id="CAF4576088.1"/>
    </source>
</evidence>
<sequence>MAVGQIATNMAHYLCFFLLFCLIISIESTIGPGSRKAPVRAAEKVAATPPPLTRSTPPPSVSSSFQSLPPGKTNVLQRNLIQENIDSKSILENYQSYCTTCLETREFTNPTLVYITPWNSHGYDIAKIFTKKFDYISPVWLSIKRNGFEKYIVEGTHDIDKKWIGALKEKNPKVQIVPRIIFEKWSADDIHALFQSENEKQELASTFATFLNENTDLFDGYVLELLVQFRGASKPTLSHIITDIAERVHQIENNGKKKQIILAVPPYDELFNTNDFEMLYEHLDGFSVMTYDFPNREPGPIAPLEWIKVTMEKFPVPEGETHIKVFLGLNFYGYRYDQAELSAKADQQQYGMKPIVGRDYIDFLRKSYPKSFIVYDPRTDEHATVVHGQPIKRQQQQQQHPLPQTIIFYPSLKSIYKRLELASKLNVGVAIWDGGQGLDYFYDLL</sequence>
<accession>A0A820MUZ2</accession>
<dbReference type="Proteomes" id="UP000663851">
    <property type="component" value="Unassembled WGS sequence"/>
</dbReference>
<proteinExistence type="inferred from homology"/>
<dbReference type="InterPro" id="IPR029070">
    <property type="entry name" value="Chitinase_insertion_sf"/>
</dbReference>
<dbReference type="EMBL" id="CAJOBQ010000557">
    <property type="protein sequence ID" value="CAF4379901.1"/>
    <property type="molecule type" value="Genomic_DNA"/>
</dbReference>
<dbReference type="GO" id="GO:0012505">
    <property type="term" value="C:endomembrane system"/>
    <property type="evidence" value="ECO:0007669"/>
    <property type="project" value="TreeGrafter"/>
</dbReference>
<dbReference type="GO" id="GO:0008061">
    <property type="term" value="F:chitin binding"/>
    <property type="evidence" value="ECO:0007669"/>
    <property type="project" value="InterPro"/>
</dbReference>